<keyword evidence="2" id="KW-0808">Transferase</keyword>
<feature type="domain" description="Phospholipid/glycerol acyltransferase" evidence="5">
    <location>
        <begin position="37"/>
        <end position="148"/>
    </location>
</feature>
<gene>
    <name evidence="6" type="ORF">DNFV4_00643</name>
</gene>
<evidence type="ECO:0000256" key="4">
    <source>
        <dbReference type="SAM" id="MobiDB-lite"/>
    </source>
</evidence>
<evidence type="ECO:0000256" key="2">
    <source>
        <dbReference type="ARBA" id="ARBA00022679"/>
    </source>
</evidence>
<dbReference type="GO" id="GO:0006654">
    <property type="term" value="P:phosphatidic acid biosynthetic process"/>
    <property type="evidence" value="ECO:0007669"/>
    <property type="project" value="TreeGrafter"/>
</dbReference>
<proteinExistence type="predicted"/>
<comment type="pathway">
    <text evidence="1">Lipid metabolism.</text>
</comment>
<evidence type="ECO:0000259" key="5">
    <source>
        <dbReference type="SMART" id="SM00563"/>
    </source>
</evidence>
<dbReference type="CDD" id="cd07989">
    <property type="entry name" value="LPLAT_AGPAT-like"/>
    <property type="match status" value="1"/>
</dbReference>
<dbReference type="Pfam" id="PF01553">
    <property type="entry name" value="Acyltransferase"/>
    <property type="match status" value="1"/>
</dbReference>
<organism evidence="6 7">
    <name type="scientific">Nitrospira tepida</name>
    <dbReference type="NCBI Taxonomy" id="2973512"/>
    <lineage>
        <taxon>Bacteria</taxon>
        <taxon>Pseudomonadati</taxon>
        <taxon>Nitrospirota</taxon>
        <taxon>Nitrospiria</taxon>
        <taxon>Nitrospirales</taxon>
        <taxon>Nitrospiraceae</taxon>
        <taxon>Nitrospira</taxon>
    </lineage>
</organism>
<keyword evidence="3 6" id="KW-0012">Acyltransferase</keyword>
<feature type="region of interest" description="Disordered" evidence="4">
    <location>
        <begin position="201"/>
        <end position="238"/>
    </location>
</feature>
<dbReference type="PANTHER" id="PTHR10434">
    <property type="entry name" value="1-ACYL-SN-GLYCEROL-3-PHOSPHATE ACYLTRANSFERASE"/>
    <property type="match status" value="1"/>
</dbReference>
<accession>A0AA86T1Z5</accession>
<dbReference type="SUPFAM" id="SSF69593">
    <property type="entry name" value="Glycerol-3-phosphate (1)-acyltransferase"/>
    <property type="match status" value="1"/>
</dbReference>
<evidence type="ECO:0000256" key="1">
    <source>
        <dbReference type="ARBA" id="ARBA00005189"/>
    </source>
</evidence>
<dbReference type="SMART" id="SM00563">
    <property type="entry name" value="PlsC"/>
    <property type="match status" value="1"/>
</dbReference>
<dbReference type="KEGG" id="nti:DNFV4_00643"/>
<evidence type="ECO:0000313" key="6">
    <source>
        <dbReference type="EMBL" id="CAI4030216.1"/>
    </source>
</evidence>
<dbReference type="RefSeq" id="WP_289267214.1">
    <property type="nucleotide sequence ID" value="NZ_OX365700.1"/>
</dbReference>
<evidence type="ECO:0000256" key="3">
    <source>
        <dbReference type="ARBA" id="ARBA00023315"/>
    </source>
</evidence>
<keyword evidence="7" id="KW-1185">Reference proteome</keyword>
<evidence type="ECO:0000313" key="7">
    <source>
        <dbReference type="Proteomes" id="UP001179121"/>
    </source>
</evidence>
<name>A0AA86T1Z5_9BACT</name>
<reference evidence="6" key="1">
    <citation type="submission" date="2022-10" db="EMBL/GenBank/DDBJ databases">
        <authorList>
            <person name="Koch H."/>
        </authorList>
    </citation>
    <scope>NUCLEOTIDE SEQUENCE</scope>
    <source>
        <strain evidence="6">DNF</strain>
    </source>
</reference>
<dbReference type="InterPro" id="IPR002123">
    <property type="entry name" value="Plipid/glycerol_acylTrfase"/>
</dbReference>
<protein>
    <submittedName>
        <fullName evidence="6">1-acyl-sn-glycerol-3-phosphate acyltransferase</fullName>
    </submittedName>
</protein>
<dbReference type="EMBL" id="OX365700">
    <property type="protein sequence ID" value="CAI4030216.1"/>
    <property type="molecule type" value="Genomic_DNA"/>
</dbReference>
<dbReference type="PANTHER" id="PTHR10434:SF11">
    <property type="entry name" value="1-ACYL-SN-GLYCEROL-3-PHOSPHATE ACYLTRANSFERASE"/>
    <property type="match status" value="1"/>
</dbReference>
<dbReference type="GO" id="GO:0003841">
    <property type="term" value="F:1-acylglycerol-3-phosphate O-acyltransferase activity"/>
    <property type="evidence" value="ECO:0007669"/>
    <property type="project" value="TreeGrafter"/>
</dbReference>
<dbReference type="AlphaFoldDB" id="A0AA86T1Z5"/>
<sequence>MSSLLYGILWMLVRGLAHLFFRFRVEGQEHVPKQGGVLLAANHASYLDIPILGCAVRRRLWYLGRRDLFFPRLRPLLQALGWIPIRADRLDRKGFELAIELIRQGKAVVIYPEGGRSLTGKLRAGKPGIGIVVAQTGCPVIPVHIGGTYDVLPPGASWPRLRPLSVRFGQALSFDGKLGALSEKAFYREVSRRVMLKIAELGGVEPPRETKPRGTSSADATHEPPAPGPLSAESGRGS</sequence>
<dbReference type="Proteomes" id="UP001179121">
    <property type="component" value="Chromosome"/>
</dbReference>